<evidence type="ECO:0000313" key="2">
    <source>
        <dbReference type="EMBL" id="GAK43628.1"/>
    </source>
</evidence>
<evidence type="ECO:0000313" key="3">
    <source>
        <dbReference type="Proteomes" id="UP000028702"/>
    </source>
</evidence>
<dbReference type="PANTHER" id="PTHR33375">
    <property type="entry name" value="CHROMOSOME-PARTITIONING PROTEIN PARB-RELATED"/>
    <property type="match status" value="1"/>
</dbReference>
<dbReference type="RefSeq" id="WP_052379088.1">
    <property type="nucleotide sequence ID" value="NZ_BBIO01000001.1"/>
</dbReference>
<evidence type="ECO:0000259" key="1">
    <source>
        <dbReference type="SMART" id="SM00470"/>
    </source>
</evidence>
<dbReference type="Proteomes" id="UP000028702">
    <property type="component" value="Unassembled WGS sequence"/>
</dbReference>
<dbReference type="eggNOG" id="COG1475">
    <property type="taxonomic scope" value="Bacteria"/>
</dbReference>
<dbReference type="Pfam" id="PF02195">
    <property type="entry name" value="ParB_N"/>
    <property type="match status" value="1"/>
</dbReference>
<sequence>MSVMRQVSLSEIKVGQRLRRVDPDHVEVIAQSMRDCGKVLTPLTVREDKKSGEVHLIAGAHRLAAAKKAGFETVPCEIHKNLSPAEARLMEIDENLCRHELNPLDRAAFLAERKAVYETLYPATKAGVAGANARHGSANDMMSFADDIAEKTGWSKRTIERHVRLHQRLDPQARKKIIGTDIARNQSELLSLVRFEPERQREIVKLLMQGDGEIKRVGQAAAKLEGRSTGPDKQSREAKVARAVEAWNRLDKRGQDMLLDHIGIERLYTFLNSRTPKLEVAD</sequence>
<proteinExistence type="predicted"/>
<reference evidence="2 3" key="1">
    <citation type="submission" date="2014-07" db="EMBL/GenBank/DDBJ databases">
        <title>Tepidicaulis marinum gen. nov., sp. nov., a novel marine bacterium denitrifying nitrate to nitrous oxide strictly under microaerobic conditions.</title>
        <authorList>
            <person name="Takeuchi M."/>
            <person name="Yamagishi T."/>
            <person name="Kamagata Y."/>
            <person name="Oshima K."/>
            <person name="Hattori M."/>
            <person name="Katayama T."/>
            <person name="Hanada S."/>
            <person name="Tamaki H."/>
            <person name="Marumo K."/>
            <person name="Maeda H."/>
            <person name="Nedachi M."/>
            <person name="Iwasaki W."/>
            <person name="Suwa Y."/>
            <person name="Sakata S."/>
        </authorList>
    </citation>
    <scope>NUCLEOTIDE SEQUENCE [LARGE SCALE GENOMIC DNA]</scope>
    <source>
        <strain evidence="2 3">MA2</strain>
    </source>
</reference>
<organism evidence="2 3">
    <name type="scientific">Tepidicaulis marinus</name>
    <dbReference type="NCBI Taxonomy" id="1333998"/>
    <lineage>
        <taxon>Bacteria</taxon>
        <taxon>Pseudomonadati</taxon>
        <taxon>Pseudomonadota</taxon>
        <taxon>Alphaproteobacteria</taxon>
        <taxon>Hyphomicrobiales</taxon>
        <taxon>Parvibaculaceae</taxon>
        <taxon>Tepidicaulis</taxon>
    </lineage>
</organism>
<feature type="domain" description="ParB-like N-terminal" evidence="1">
    <location>
        <begin position="5"/>
        <end position="96"/>
    </location>
</feature>
<dbReference type="AlphaFoldDB" id="A0A081B6G0"/>
<dbReference type="SMART" id="SM00470">
    <property type="entry name" value="ParB"/>
    <property type="match status" value="1"/>
</dbReference>
<dbReference type="GO" id="GO:0005694">
    <property type="term" value="C:chromosome"/>
    <property type="evidence" value="ECO:0007669"/>
    <property type="project" value="TreeGrafter"/>
</dbReference>
<dbReference type="EMBL" id="BBIO01000001">
    <property type="protein sequence ID" value="GAK43628.1"/>
    <property type="molecule type" value="Genomic_DNA"/>
</dbReference>
<name>A0A081B6G0_9HYPH</name>
<dbReference type="InterPro" id="IPR050336">
    <property type="entry name" value="Chromosome_partition/occlusion"/>
</dbReference>
<dbReference type="PANTHER" id="PTHR33375:SF1">
    <property type="entry name" value="CHROMOSOME-PARTITIONING PROTEIN PARB-RELATED"/>
    <property type="match status" value="1"/>
</dbReference>
<accession>A0A081B6G0</accession>
<dbReference type="SUPFAM" id="SSF110849">
    <property type="entry name" value="ParB/Sulfiredoxin"/>
    <property type="match status" value="1"/>
</dbReference>
<dbReference type="CDD" id="cd16409">
    <property type="entry name" value="ParB_N_like"/>
    <property type="match status" value="1"/>
</dbReference>
<dbReference type="Gene3D" id="3.90.1530.30">
    <property type="match status" value="1"/>
</dbReference>
<dbReference type="GO" id="GO:0007059">
    <property type="term" value="P:chromosome segregation"/>
    <property type="evidence" value="ECO:0007669"/>
    <property type="project" value="TreeGrafter"/>
</dbReference>
<protein>
    <submittedName>
        <fullName evidence="2">Nuclease</fullName>
    </submittedName>
</protein>
<comment type="caution">
    <text evidence="2">The sequence shown here is derived from an EMBL/GenBank/DDBJ whole genome shotgun (WGS) entry which is preliminary data.</text>
</comment>
<gene>
    <name evidence="2" type="ORF">M2A_0127</name>
</gene>
<dbReference type="STRING" id="1333998.M2A_0127"/>
<dbReference type="SUPFAM" id="SSF109709">
    <property type="entry name" value="KorB DNA-binding domain-like"/>
    <property type="match status" value="1"/>
</dbReference>
<dbReference type="Gene3D" id="1.10.10.2830">
    <property type="match status" value="1"/>
</dbReference>
<dbReference type="InterPro" id="IPR003115">
    <property type="entry name" value="ParB_N"/>
</dbReference>
<dbReference type="InterPro" id="IPR036086">
    <property type="entry name" value="ParB/Sulfiredoxin_sf"/>
</dbReference>
<keyword evidence="3" id="KW-1185">Reference proteome</keyword>